<organism evidence="2 3">
    <name type="scientific">Peribacillus asahii</name>
    <dbReference type="NCBI Taxonomy" id="228899"/>
    <lineage>
        <taxon>Bacteria</taxon>
        <taxon>Bacillati</taxon>
        <taxon>Bacillota</taxon>
        <taxon>Bacilli</taxon>
        <taxon>Bacillales</taxon>
        <taxon>Bacillaceae</taxon>
        <taxon>Peribacillus</taxon>
    </lineage>
</organism>
<dbReference type="AlphaFoldDB" id="A0A3Q9RN81"/>
<evidence type="ECO:0008006" key="4">
    <source>
        <dbReference type="Google" id="ProtNLM"/>
    </source>
</evidence>
<proteinExistence type="predicted"/>
<dbReference type="RefSeq" id="WP_127760619.1">
    <property type="nucleotide sequence ID" value="NZ_CP026095.1"/>
</dbReference>
<sequence length="172" mass="19167">MKMLNRAVLILFAFLLFISINAENTSASTYVNKEFSTLAKKGKLKGVSGQVGMTYGSLKKNNKGKVAPSEAFLLYNTKKATYGFFYGKSYTKISSNQKIVLISRDLSGNIKANQIQKYFGKPVAKNAYKAGKYYIRILNNYHKNGTVTIQVGTKDGINSVYTTDEEGIYHIK</sequence>
<dbReference type="EMBL" id="CP026095">
    <property type="protein sequence ID" value="AZV43419.1"/>
    <property type="molecule type" value="Genomic_DNA"/>
</dbReference>
<reference evidence="2 3" key="1">
    <citation type="submission" date="2018-01" db="EMBL/GenBank/DDBJ databases">
        <title>Bacillus asahii Genome sequencing and assembly.</title>
        <authorList>
            <person name="Jiang H."/>
            <person name="Feng Y."/>
            <person name="Zhao F."/>
            <person name="Lin X."/>
        </authorList>
    </citation>
    <scope>NUCLEOTIDE SEQUENCE [LARGE SCALE GENOMIC DNA]</scope>
    <source>
        <strain evidence="2 3">OM18</strain>
    </source>
</reference>
<name>A0A3Q9RN81_9BACI</name>
<feature type="signal peptide" evidence="1">
    <location>
        <begin position="1"/>
        <end position="22"/>
    </location>
</feature>
<evidence type="ECO:0000256" key="1">
    <source>
        <dbReference type="SAM" id="SignalP"/>
    </source>
</evidence>
<evidence type="ECO:0000313" key="2">
    <source>
        <dbReference type="EMBL" id="AZV43419.1"/>
    </source>
</evidence>
<dbReference type="KEGG" id="pasa:BAOM_2810"/>
<gene>
    <name evidence="2" type="ORF">BAOM_2810</name>
</gene>
<keyword evidence="1" id="KW-0732">Signal</keyword>
<protein>
    <recommendedName>
        <fullName evidence="4">DUF4309 domain-containing protein</fullName>
    </recommendedName>
</protein>
<feature type="chain" id="PRO_5039611510" description="DUF4309 domain-containing protein" evidence="1">
    <location>
        <begin position="23"/>
        <end position="172"/>
    </location>
</feature>
<evidence type="ECO:0000313" key="3">
    <source>
        <dbReference type="Proteomes" id="UP000283095"/>
    </source>
</evidence>
<accession>A0A3Q9RN81</accession>
<dbReference type="OrthoDB" id="2865276at2"/>
<dbReference type="Proteomes" id="UP000283095">
    <property type="component" value="Chromosome"/>
</dbReference>